<accession>A0A0F9RZV1</accession>
<dbReference type="Gene3D" id="3.40.50.10600">
    <property type="entry name" value="SpoIIaa-like domains"/>
    <property type="match status" value="1"/>
</dbReference>
<dbReference type="InterPro" id="IPR038396">
    <property type="entry name" value="SpoIIAA-like_sf"/>
</dbReference>
<dbReference type="InterPro" id="IPR021866">
    <property type="entry name" value="SpoIIAA-like"/>
</dbReference>
<dbReference type="Pfam" id="PF11964">
    <property type="entry name" value="SpoIIAA-like"/>
    <property type="match status" value="1"/>
</dbReference>
<dbReference type="SUPFAM" id="SSF52091">
    <property type="entry name" value="SpoIIaa-like"/>
    <property type="match status" value="1"/>
</dbReference>
<evidence type="ECO:0000313" key="1">
    <source>
        <dbReference type="EMBL" id="KKN62000.1"/>
    </source>
</evidence>
<evidence type="ECO:0008006" key="2">
    <source>
        <dbReference type="Google" id="ProtNLM"/>
    </source>
</evidence>
<comment type="caution">
    <text evidence="1">The sequence shown here is derived from an EMBL/GenBank/DDBJ whole genome shotgun (WGS) entry which is preliminary data.</text>
</comment>
<dbReference type="InterPro" id="IPR036513">
    <property type="entry name" value="STAS_dom_sf"/>
</dbReference>
<organism evidence="1">
    <name type="scientific">marine sediment metagenome</name>
    <dbReference type="NCBI Taxonomy" id="412755"/>
    <lineage>
        <taxon>unclassified sequences</taxon>
        <taxon>metagenomes</taxon>
        <taxon>ecological metagenomes</taxon>
    </lineage>
</organism>
<protein>
    <recommendedName>
        <fullName evidence="2">STAS/SEC14 domain-containing protein</fullName>
    </recommendedName>
</protein>
<reference evidence="1" key="1">
    <citation type="journal article" date="2015" name="Nature">
        <title>Complex archaea that bridge the gap between prokaryotes and eukaryotes.</title>
        <authorList>
            <person name="Spang A."/>
            <person name="Saw J.H."/>
            <person name="Jorgensen S.L."/>
            <person name="Zaremba-Niedzwiedzka K."/>
            <person name="Martijn J."/>
            <person name="Lind A.E."/>
            <person name="van Eijk R."/>
            <person name="Schleper C."/>
            <person name="Guy L."/>
            <person name="Ettema T.J."/>
        </authorList>
    </citation>
    <scope>NUCLEOTIDE SEQUENCE</scope>
</reference>
<proteinExistence type="predicted"/>
<dbReference type="EMBL" id="LAZR01000638">
    <property type="protein sequence ID" value="KKN62000.1"/>
    <property type="molecule type" value="Genomic_DNA"/>
</dbReference>
<sequence>MLNVSKPSADRVDINLSGALDADEMSAALDAILEVSKDITHGKLFYRISDFAMPTLGAMAIEFQRMPQLLPLIKTFDRCAVLSDTAWIRTASELEGALIPSLKIKSFALSDVAAAEAWLDGDAQPDSKEPEEDNFPV</sequence>
<gene>
    <name evidence="1" type="ORF">LCGC14_0516060</name>
</gene>
<name>A0A0F9RZV1_9ZZZZ</name>
<dbReference type="AlphaFoldDB" id="A0A0F9RZV1"/>